<evidence type="ECO:0000256" key="7">
    <source>
        <dbReference type="SAM" id="MobiDB-lite"/>
    </source>
</evidence>
<evidence type="ECO:0000259" key="9">
    <source>
        <dbReference type="PROSITE" id="PS50039"/>
    </source>
</evidence>
<dbReference type="FunFam" id="1.10.10.10:FF:000030">
    <property type="entry name" value="Forkhead box protein K2"/>
    <property type="match status" value="1"/>
</dbReference>
<keyword evidence="3 6" id="KW-0238">DNA-binding</keyword>
<organism evidence="10 11">
    <name type="scientific">Aureobasidium namibiae CBS 147.97</name>
    <dbReference type="NCBI Taxonomy" id="1043004"/>
    <lineage>
        <taxon>Eukaryota</taxon>
        <taxon>Fungi</taxon>
        <taxon>Dikarya</taxon>
        <taxon>Ascomycota</taxon>
        <taxon>Pezizomycotina</taxon>
        <taxon>Dothideomycetes</taxon>
        <taxon>Dothideomycetidae</taxon>
        <taxon>Dothideales</taxon>
        <taxon>Saccotheciaceae</taxon>
        <taxon>Aureobasidium</taxon>
    </lineage>
</organism>
<feature type="compositionally biased region" description="Basic and acidic residues" evidence="7">
    <location>
        <begin position="743"/>
        <end position="759"/>
    </location>
</feature>
<dbReference type="PANTHER" id="PTHR45881:SF5">
    <property type="entry name" value="FORK-HEAD DOMAIN-CONTAINING PROTEIN"/>
    <property type="match status" value="1"/>
</dbReference>
<feature type="compositionally biased region" description="Low complexity" evidence="7">
    <location>
        <begin position="820"/>
        <end position="834"/>
    </location>
</feature>
<dbReference type="SUPFAM" id="SSF49879">
    <property type="entry name" value="SMAD/FHA domain"/>
    <property type="match status" value="1"/>
</dbReference>
<reference evidence="10 11" key="1">
    <citation type="journal article" date="2014" name="BMC Genomics">
        <title>Genome sequencing of four Aureobasidium pullulans varieties: biotechnological potential, stress tolerance, and description of new species.</title>
        <authorList>
            <person name="Gostin Ar C."/>
            <person name="Ohm R.A."/>
            <person name="Kogej T."/>
            <person name="Sonjak S."/>
            <person name="Turk M."/>
            <person name="Zajc J."/>
            <person name="Zalar P."/>
            <person name="Grube M."/>
            <person name="Sun H."/>
            <person name="Han J."/>
            <person name="Sharma A."/>
            <person name="Chiniquy J."/>
            <person name="Ngan C.Y."/>
            <person name="Lipzen A."/>
            <person name="Barry K."/>
            <person name="Grigoriev I.V."/>
            <person name="Gunde-Cimerman N."/>
        </authorList>
    </citation>
    <scope>NUCLEOTIDE SEQUENCE [LARGE SCALE GENOMIC DNA]</scope>
    <source>
        <strain evidence="10 11">CBS 147.97</strain>
    </source>
</reference>
<dbReference type="HOGENOM" id="CLU_007090_0_0_1"/>
<dbReference type="PROSITE" id="PS50006">
    <property type="entry name" value="FHA_DOMAIN"/>
    <property type="match status" value="1"/>
</dbReference>
<feature type="compositionally biased region" description="Low complexity" evidence="7">
    <location>
        <begin position="769"/>
        <end position="806"/>
    </location>
</feature>
<dbReference type="SMART" id="SM00339">
    <property type="entry name" value="FH"/>
    <property type="match status" value="1"/>
</dbReference>
<dbReference type="SUPFAM" id="SSF46785">
    <property type="entry name" value="Winged helix' DNA-binding domain"/>
    <property type="match status" value="1"/>
</dbReference>
<feature type="compositionally biased region" description="Acidic residues" evidence="7">
    <location>
        <begin position="81"/>
        <end position="96"/>
    </location>
</feature>
<dbReference type="STRING" id="1043004.A0A074WUR4"/>
<evidence type="ECO:0000259" key="8">
    <source>
        <dbReference type="PROSITE" id="PS50006"/>
    </source>
</evidence>
<feature type="compositionally biased region" description="Low complexity" evidence="7">
    <location>
        <begin position="293"/>
        <end position="302"/>
    </location>
</feature>
<dbReference type="InterPro" id="IPR036390">
    <property type="entry name" value="WH_DNA-bd_sf"/>
</dbReference>
<feature type="DNA-binding region" description="Fork-head" evidence="6">
    <location>
        <begin position="388"/>
        <end position="483"/>
    </location>
</feature>
<dbReference type="InterPro" id="IPR036388">
    <property type="entry name" value="WH-like_DNA-bd_sf"/>
</dbReference>
<evidence type="ECO:0000313" key="11">
    <source>
        <dbReference type="Proteomes" id="UP000027730"/>
    </source>
</evidence>
<dbReference type="Gene3D" id="1.10.10.10">
    <property type="entry name" value="Winged helix-like DNA-binding domain superfamily/Winged helix DNA-binding domain"/>
    <property type="match status" value="1"/>
</dbReference>
<evidence type="ECO:0000313" key="10">
    <source>
        <dbReference type="EMBL" id="KEQ75279.1"/>
    </source>
</evidence>
<keyword evidence="5 6" id="KW-0539">Nucleus</keyword>
<feature type="compositionally biased region" description="Polar residues" evidence="7">
    <location>
        <begin position="349"/>
        <end position="358"/>
    </location>
</feature>
<feature type="domain" description="FHA" evidence="8">
    <location>
        <begin position="154"/>
        <end position="227"/>
    </location>
</feature>
<feature type="region of interest" description="Disordered" evidence="7">
    <location>
        <begin position="678"/>
        <end position="834"/>
    </location>
</feature>
<feature type="compositionally biased region" description="Low complexity" evidence="7">
    <location>
        <begin position="25"/>
        <end position="34"/>
    </location>
</feature>
<dbReference type="RefSeq" id="XP_013429834.1">
    <property type="nucleotide sequence ID" value="XM_013574380.1"/>
</dbReference>
<dbReference type="InterPro" id="IPR030456">
    <property type="entry name" value="TF_fork_head_CS_2"/>
</dbReference>
<dbReference type="Pfam" id="PF00498">
    <property type="entry name" value="FHA"/>
    <property type="match status" value="1"/>
</dbReference>
<dbReference type="InterPro" id="IPR001766">
    <property type="entry name" value="Fork_head_dom"/>
</dbReference>
<accession>A0A074WUR4</accession>
<keyword evidence="2" id="KW-0805">Transcription regulation</keyword>
<dbReference type="PANTHER" id="PTHR45881">
    <property type="entry name" value="CHECKPOINT SUPPRESSOR 1-LIKE, ISOFORM A-RELATED"/>
    <property type="match status" value="1"/>
</dbReference>
<dbReference type="Proteomes" id="UP000027730">
    <property type="component" value="Unassembled WGS sequence"/>
</dbReference>
<gene>
    <name evidence="10" type="ORF">M436DRAFT_79694</name>
</gene>
<dbReference type="PROSITE" id="PS00657">
    <property type="entry name" value="FORK_HEAD_1"/>
    <property type="match status" value="1"/>
</dbReference>
<proteinExistence type="predicted"/>
<feature type="compositionally biased region" description="Basic and acidic residues" evidence="7">
    <location>
        <begin position="725"/>
        <end position="735"/>
    </location>
</feature>
<feature type="compositionally biased region" description="Basic and acidic residues" evidence="7">
    <location>
        <begin position="546"/>
        <end position="556"/>
    </location>
</feature>
<dbReference type="GO" id="GO:0000978">
    <property type="term" value="F:RNA polymerase II cis-regulatory region sequence-specific DNA binding"/>
    <property type="evidence" value="ECO:0007669"/>
    <property type="project" value="TreeGrafter"/>
</dbReference>
<dbReference type="PROSITE" id="PS50039">
    <property type="entry name" value="FORK_HEAD_3"/>
    <property type="match status" value="1"/>
</dbReference>
<dbReference type="CDD" id="cd22701">
    <property type="entry name" value="FHA_FKH1-like"/>
    <property type="match status" value="1"/>
</dbReference>
<dbReference type="CDD" id="cd00059">
    <property type="entry name" value="FH_FOX"/>
    <property type="match status" value="1"/>
</dbReference>
<feature type="region of interest" description="Disordered" evidence="7">
    <location>
        <begin position="18"/>
        <end position="103"/>
    </location>
</feature>
<evidence type="ECO:0000256" key="2">
    <source>
        <dbReference type="ARBA" id="ARBA00023015"/>
    </source>
</evidence>
<evidence type="ECO:0000256" key="1">
    <source>
        <dbReference type="ARBA" id="ARBA00004123"/>
    </source>
</evidence>
<name>A0A074WUR4_9PEZI</name>
<dbReference type="AlphaFoldDB" id="A0A074WUR4"/>
<dbReference type="GO" id="GO:0000981">
    <property type="term" value="F:DNA-binding transcription factor activity, RNA polymerase II-specific"/>
    <property type="evidence" value="ECO:0007669"/>
    <property type="project" value="TreeGrafter"/>
</dbReference>
<dbReference type="GO" id="GO:0005634">
    <property type="term" value="C:nucleus"/>
    <property type="evidence" value="ECO:0007669"/>
    <property type="project" value="UniProtKB-SubCell"/>
</dbReference>
<dbReference type="Pfam" id="PF00250">
    <property type="entry name" value="Forkhead"/>
    <property type="match status" value="1"/>
</dbReference>
<dbReference type="PRINTS" id="PR00053">
    <property type="entry name" value="FORKHEAD"/>
</dbReference>
<dbReference type="InterPro" id="IPR000253">
    <property type="entry name" value="FHA_dom"/>
</dbReference>
<dbReference type="EMBL" id="KL584705">
    <property type="protein sequence ID" value="KEQ75279.1"/>
    <property type="molecule type" value="Genomic_DNA"/>
</dbReference>
<feature type="region of interest" description="Disordered" evidence="7">
    <location>
        <begin position="486"/>
        <end position="566"/>
    </location>
</feature>
<evidence type="ECO:0000256" key="6">
    <source>
        <dbReference type="PROSITE-ProRule" id="PRU00089"/>
    </source>
</evidence>
<dbReference type="GeneID" id="25416479"/>
<evidence type="ECO:0000256" key="5">
    <source>
        <dbReference type="ARBA" id="ARBA00023242"/>
    </source>
</evidence>
<keyword evidence="4" id="KW-0804">Transcription</keyword>
<dbReference type="PROSITE" id="PS00658">
    <property type="entry name" value="FORK_HEAD_2"/>
    <property type="match status" value="1"/>
</dbReference>
<keyword evidence="11" id="KW-1185">Reference proteome</keyword>
<evidence type="ECO:0000256" key="4">
    <source>
        <dbReference type="ARBA" id="ARBA00023163"/>
    </source>
</evidence>
<sequence>MAAEVLSTSLMQLFVEAKPTRPSFTSASATAADVSDADTPESIATPSRTSRKRARANDAPTSNGRAATRRKVTTARANEREDTEGTEANEQSDAETEPSTPSEVDVISKLKISDKQVNATHDFSNDLLEGREHVPGYGKIAGRNWTYIIQGVEINIGRPESHEKAESLNSPIVPSNDPSAKSRISIDLGPDRQVSRLHAVISYDSEQEKWFITVNGRNGLRVDTQLLKRGNRAALRSGCVIDISGTQMAFITTARHEDDGPVFADAIVRQTYTSEEEDHEADGRNGNPPPNPSSHMPGPSSSVRRPAHPSSSFPDGSTGHRVHPHSYAGLQSQSFPIPGTPIRNHGMSIPTSQRTRPSPLSIGGYSRGVMLESTESIDYSADNAKDLKPPHSYAQLIGMAILSTTEQQMTLNNIYKWIMANYAFYRYSTSGWQNSIRHNLSLNKAFEKIARRTDEPGKGMKWMIAPKERDTFLSQGMKGCRRPNPLPSGMIDPSSPAQLHPPSSAHQRLNGAVHTVPSKTEKSDSPPMHTYPSSYPTATEAYTPDRGSRRPVKFDENDPELVYPPSAKSTLNHLTAAANAAGSPPSLYINDDGRIGLDTPFPVRSSQKLVPPSTLQRPSAFMEFSSPAPFWKFGSTPLRPLGDISPLKATPFSSFKPLGIGANVKILDEDYKTALDKKSIVDEKDDDMPAIQSSSPPRASGVPDRIDGSPTRSIPRPATSHSRSAKLEFDSDEHIAASMPPESNERTSFEREASQKREQSIMINPSFNAPQLQPPQQQQPEPEQRQESQSGQQEQTQAQTQQQREQSSMPAPNSMRPPMQALGNGNNQQQAAAAPNTSNILNSHAYATNNMNGMQQNMGSLRYGADTDDEAGIDLAKGFQPIGTFHKIGAARFGMGMAGR</sequence>
<feature type="domain" description="Fork-head" evidence="9">
    <location>
        <begin position="388"/>
        <end position="483"/>
    </location>
</feature>
<dbReference type="InterPro" id="IPR018122">
    <property type="entry name" value="TF_fork_head_CS_1"/>
</dbReference>
<evidence type="ECO:0000256" key="3">
    <source>
        <dbReference type="ARBA" id="ARBA00023125"/>
    </source>
</evidence>
<feature type="region of interest" description="Disordered" evidence="7">
    <location>
        <begin position="274"/>
        <end position="359"/>
    </location>
</feature>
<dbReference type="Gene3D" id="2.60.200.20">
    <property type="match status" value="1"/>
</dbReference>
<comment type="subcellular location">
    <subcellularLocation>
        <location evidence="1 6">Nucleus</location>
    </subcellularLocation>
</comment>
<dbReference type="InterPro" id="IPR008984">
    <property type="entry name" value="SMAD_FHA_dom_sf"/>
</dbReference>
<dbReference type="OrthoDB" id="5954824at2759"/>
<protein>
    <submittedName>
        <fullName evidence="10">Uncharacterized protein</fullName>
    </submittedName>
</protein>